<reference evidence="2" key="1">
    <citation type="journal article" date="2014" name="Int. J. Syst. Evol. Microbiol.">
        <title>Complete genome sequence of Corynebacterium casei LMG S-19264T (=DSM 44701T), isolated from a smear-ripened cheese.</title>
        <authorList>
            <consortium name="US DOE Joint Genome Institute (JGI-PGF)"/>
            <person name="Walter F."/>
            <person name="Albersmeier A."/>
            <person name="Kalinowski J."/>
            <person name="Ruckert C."/>
        </authorList>
    </citation>
    <scope>NUCLEOTIDE SEQUENCE</scope>
    <source>
        <strain evidence="2">JCM 4391</strain>
    </source>
</reference>
<feature type="region of interest" description="Disordered" evidence="1">
    <location>
        <begin position="35"/>
        <end position="54"/>
    </location>
</feature>
<sequence>MLFEGDDIGKWLQRQKQPGTWAQLLPDQQQRLSKLGVQPDQAPAPAATRTTKGPTKAQAAFQRGLAALTQWVEREGDRPVPRGNSEQITVDSDPEPVTVKLGV</sequence>
<dbReference type="AlphaFoldDB" id="A0A918I4B0"/>
<organism evidence="2 3">
    <name type="scientific">Streptomyces lavendofoliae</name>
    <dbReference type="NCBI Taxonomy" id="67314"/>
    <lineage>
        <taxon>Bacteria</taxon>
        <taxon>Bacillati</taxon>
        <taxon>Actinomycetota</taxon>
        <taxon>Actinomycetes</taxon>
        <taxon>Kitasatosporales</taxon>
        <taxon>Streptomycetaceae</taxon>
        <taxon>Streptomyces</taxon>
    </lineage>
</organism>
<evidence type="ECO:0000313" key="2">
    <source>
        <dbReference type="EMBL" id="GGU67934.1"/>
    </source>
</evidence>
<evidence type="ECO:0000256" key="1">
    <source>
        <dbReference type="SAM" id="MobiDB-lite"/>
    </source>
</evidence>
<dbReference type="Proteomes" id="UP000636661">
    <property type="component" value="Unassembled WGS sequence"/>
</dbReference>
<accession>A0A918I4B0</accession>
<proteinExistence type="predicted"/>
<keyword evidence="3" id="KW-1185">Reference proteome</keyword>
<evidence type="ECO:0008006" key="4">
    <source>
        <dbReference type="Google" id="ProtNLM"/>
    </source>
</evidence>
<comment type="caution">
    <text evidence="2">The sequence shown here is derived from an EMBL/GenBank/DDBJ whole genome shotgun (WGS) entry which is preliminary data.</text>
</comment>
<protein>
    <recommendedName>
        <fullName evidence="4">Helicase-associated domain-containing protein</fullName>
    </recommendedName>
</protein>
<feature type="region of interest" description="Disordered" evidence="1">
    <location>
        <begin position="75"/>
        <end position="103"/>
    </location>
</feature>
<evidence type="ECO:0000313" key="3">
    <source>
        <dbReference type="Proteomes" id="UP000636661"/>
    </source>
</evidence>
<name>A0A918I4B0_9ACTN</name>
<reference evidence="2" key="2">
    <citation type="submission" date="2020-09" db="EMBL/GenBank/DDBJ databases">
        <authorList>
            <person name="Sun Q."/>
            <person name="Ohkuma M."/>
        </authorList>
    </citation>
    <scope>NUCLEOTIDE SEQUENCE</scope>
    <source>
        <strain evidence="2">JCM 4391</strain>
    </source>
</reference>
<dbReference type="EMBL" id="BMTP01000034">
    <property type="protein sequence ID" value="GGU67934.1"/>
    <property type="molecule type" value="Genomic_DNA"/>
</dbReference>
<gene>
    <name evidence="2" type="ORF">GCM10010274_65400</name>
</gene>